<reference evidence="4 5" key="1">
    <citation type="journal article" date="2019" name="Int. J. Syst. Evol. Microbiol.">
        <title>The Global Catalogue of Microorganisms (GCM) 10K type strain sequencing project: providing services to taxonomists for standard genome sequencing and annotation.</title>
        <authorList>
            <consortium name="The Broad Institute Genomics Platform"/>
            <consortium name="The Broad Institute Genome Sequencing Center for Infectious Disease"/>
            <person name="Wu L."/>
            <person name="Ma J."/>
        </authorList>
    </citation>
    <scope>NUCLEOTIDE SEQUENCE [LARGE SCALE GENOMIC DNA]</scope>
    <source>
        <strain evidence="4 5">JCM 11117</strain>
    </source>
</reference>
<dbReference type="EMBL" id="BAAAHP010000219">
    <property type="protein sequence ID" value="GAA0900326.1"/>
    <property type="molecule type" value="Genomic_DNA"/>
</dbReference>
<sequence>MPGPTAYTVVGAGAIGGTLALHLAQAGHEVLVVDADAEHVLAVRSGGLTVRAPHRPDRVARVDAVTPAQLARRGPLGKVVLAVKSQATAAAADLIAPLLADDGYVLSVQNGLNGHTIAARVGVHRTLVAFVNFAADVIAPGVIGAGGPGALVVGELDGSPSARVDALVADLAAWGPARSSTNVEGYLWSKLGYATMLVASALADAPMAELVDRHRAVVHRAVRDVLAVAAAEGVTLEPFDAFEPAAYTGGDEARADRATDALVAWLHTLDKKRSGIWRDIAVRRRPTEVPAQFGPVLERAGAHGVELAVLPELVAAIARLEAGDVAMGERLLHELAAPARAPQRGSASNPANPPMVNVPSA</sequence>
<dbReference type="Pfam" id="PF08546">
    <property type="entry name" value="ApbA_C"/>
    <property type="match status" value="1"/>
</dbReference>
<dbReference type="Gene3D" id="3.40.50.720">
    <property type="entry name" value="NAD(P)-binding Rossmann-like Domain"/>
    <property type="match status" value="1"/>
</dbReference>
<evidence type="ECO:0000256" key="1">
    <source>
        <dbReference type="SAM" id="MobiDB-lite"/>
    </source>
</evidence>
<proteinExistence type="predicted"/>
<evidence type="ECO:0000313" key="4">
    <source>
        <dbReference type="EMBL" id="GAA0900326.1"/>
    </source>
</evidence>
<dbReference type="SUPFAM" id="SSF51735">
    <property type="entry name" value="NAD(P)-binding Rossmann-fold domains"/>
    <property type="match status" value="1"/>
</dbReference>
<keyword evidence="5" id="KW-1185">Reference proteome</keyword>
<protein>
    <submittedName>
        <fullName evidence="4">2-dehydropantoate 2-reductase</fullName>
    </submittedName>
</protein>
<name>A0ABN1NAT6_9PSEU</name>
<evidence type="ECO:0000259" key="3">
    <source>
        <dbReference type="Pfam" id="PF08546"/>
    </source>
</evidence>
<dbReference type="Gene3D" id="1.10.1040.10">
    <property type="entry name" value="N-(1-d-carboxylethyl)-l-norvaline Dehydrogenase, domain 2"/>
    <property type="match status" value="1"/>
</dbReference>
<dbReference type="InterPro" id="IPR013332">
    <property type="entry name" value="KPR_N"/>
</dbReference>
<organism evidence="4 5">
    <name type="scientific">Pseudonocardia zijingensis</name>
    <dbReference type="NCBI Taxonomy" id="153376"/>
    <lineage>
        <taxon>Bacteria</taxon>
        <taxon>Bacillati</taxon>
        <taxon>Actinomycetota</taxon>
        <taxon>Actinomycetes</taxon>
        <taxon>Pseudonocardiales</taxon>
        <taxon>Pseudonocardiaceae</taxon>
        <taxon>Pseudonocardia</taxon>
    </lineage>
</organism>
<evidence type="ECO:0000313" key="5">
    <source>
        <dbReference type="Proteomes" id="UP001499967"/>
    </source>
</evidence>
<dbReference type="Pfam" id="PF02558">
    <property type="entry name" value="ApbA"/>
    <property type="match status" value="1"/>
</dbReference>
<feature type="domain" description="Ketopantoate reductase C-terminal" evidence="3">
    <location>
        <begin position="182"/>
        <end position="319"/>
    </location>
</feature>
<dbReference type="InterPro" id="IPR008927">
    <property type="entry name" value="6-PGluconate_DH-like_C_sf"/>
</dbReference>
<feature type="domain" description="Ketopantoate reductase N-terminal" evidence="2">
    <location>
        <begin position="8"/>
        <end position="157"/>
    </location>
</feature>
<dbReference type="InterPro" id="IPR036291">
    <property type="entry name" value="NAD(P)-bd_dom_sf"/>
</dbReference>
<feature type="region of interest" description="Disordered" evidence="1">
    <location>
        <begin position="339"/>
        <end position="361"/>
    </location>
</feature>
<comment type="caution">
    <text evidence="4">The sequence shown here is derived from an EMBL/GenBank/DDBJ whole genome shotgun (WGS) entry which is preliminary data.</text>
</comment>
<dbReference type="InterPro" id="IPR013752">
    <property type="entry name" value="KPA_reductase"/>
</dbReference>
<dbReference type="PANTHER" id="PTHR21708">
    <property type="entry name" value="PROBABLE 2-DEHYDROPANTOATE 2-REDUCTASE"/>
    <property type="match status" value="1"/>
</dbReference>
<dbReference type="PANTHER" id="PTHR21708:SF26">
    <property type="entry name" value="2-DEHYDROPANTOATE 2-REDUCTASE"/>
    <property type="match status" value="1"/>
</dbReference>
<dbReference type="InterPro" id="IPR051402">
    <property type="entry name" value="KPR-Related"/>
</dbReference>
<accession>A0ABN1NAT6</accession>
<gene>
    <name evidence="4" type="ORF">GCM10009559_66140</name>
</gene>
<dbReference type="RefSeq" id="WP_343945653.1">
    <property type="nucleotide sequence ID" value="NZ_BAAAHP010000219.1"/>
</dbReference>
<dbReference type="SUPFAM" id="SSF48179">
    <property type="entry name" value="6-phosphogluconate dehydrogenase C-terminal domain-like"/>
    <property type="match status" value="1"/>
</dbReference>
<evidence type="ECO:0000259" key="2">
    <source>
        <dbReference type="Pfam" id="PF02558"/>
    </source>
</evidence>
<dbReference type="Proteomes" id="UP001499967">
    <property type="component" value="Unassembled WGS sequence"/>
</dbReference>
<dbReference type="InterPro" id="IPR013328">
    <property type="entry name" value="6PGD_dom2"/>
</dbReference>